<dbReference type="Proteomes" id="UP000729357">
    <property type="component" value="Unassembled WGS sequence"/>
</dbReference>
<evidence type="ECO:0000256" key="1">
    <source>
        <dbReference type="ARBA" id="ARBA00005179"/>
    </source>
</evidence>
<dbReference type="PANTHER" id="PTHR31896">
    <property type="entry name" value="FAMILY REGULATORY PROTEIN, PUTATIVE (AFU_ORTHOLOGUE AFUA_3G14730)-RELATED"/>
    <property type="match status" value="1"/>
</dbReference>
<name>A0A9P8G250_AURME</name>
<feature type="coiled-coil region" evidence="5">
    <location>
        <begin position="22"/>
        <end position="49"/>
    </location>
</feature>
<evidence type="ECO:0000256" key="5">
    <source>
        <dbReference type="SAM" id="Coils"/>
    </source>
</evidence>
<dbReference type="InterPro" id="IPR023213">
    <property type="entry name" value="CAT-like_dom_sf"/>
</dbReference>
<evidence type="ECO:0000256" key="4">
    <source>
        <dbReference type="ARBA" id="ARBA00023315"/>
    </source>
</evidence>
<gene>
    <name evidence="6" type="ORF">KCU98_g1855</name>
</gene>
<feature type="non-terminal residue" evidence="6">
    <location>
        <position position="1"/>
    </location>
</feature>
<evidence type="ECO:0000313" key="6">
    <source>
        <dbReference type="EMBL" id="KAG9989487.1"/>
    </source>
</evidence>
<comment type="caution">
    <text evidence="6">The sequence shown here is derived from an EMBL/GenBank/DDBJ whole genome shotgun (WGS) entry which is preliminary data.</text>
</comment>
<keyword evidence="3" id="KW-0808">Transferase</keyword>
<proteinExistence type="inferred from homology"/>
<dbReference type="PANTHER" id="PTHR31896:SF69">
    <property type="entry name" value="FAMILY REGULATORY PROTEIN, PUTATIVE (AFU_ORTHOLOGUE AFUA_3G14730)-RELATED"/>
    <property type="match status" value="1"/>
</dbReference>
<reference evidence="6" key="2">
    <citation type="submission" date="2021-08" db="EMBL/GenBank/DDBJ databases">
        <authorList>
            <person name="Gostincar C."/>
            <person name="Sun X."/>
            <person name="Song Z."/>
            <person name="Gunde-Cimerman N."/>
        </authorList>
    </citation>
    <scope>NUCLEOTIDE SEQUENCE</scope>
    <source>
        <strain evidence="6">EXF-9298</strain>
    </source>
</reference>
<sequence>MSHFSMDRDLSSQEYLRNIRRLTDFKTEVDNHLSDVEQLEDEFRQLMRIEAREGQRHEEDQAREEGASHRVVPVHTWDLPLRSAVVYHLSRFNAPLDANKLKNSLVKLIDRDGGWRKLGARLRLNDQKVLEFHIPTQFDANQPAIAFHHEIIASSINEHPLASRLPSPSQKPELVACASDFIPLMRSKGDPEFLQDYLHTDRPMLGLRVISFDDATLVTLSFSHLLFDGLGGKAVLDAWSLVLHGRDQEIPDLQGVYEDPLATLGTQPDVPYQHESRVMGLRQLILFGIRAFLRRTFYKLDVKYYMVCVPGSYVKKLRSNAVRDITEVIDPTAKAPFISDSDVLCAWWSRYIASCVSKQATETFVINNLLGLRPVLTPELLRPENPYVSNALTMMPTFVTAAELLEKPLGEIALSVRQTTNQLSTRAQVEARFSLDRAWQRRTGHPALYGDPWMRMIICTNWIKSKIYDVDFSPALLDKKFSKSNAVSPTYNQLHAIIKDFDLINGFAISKDTDNNYWIYSQLETKHKSKVEQMLSEGA</sequence>
<keyword evidence="7" id="KW-1185">Reference proteome</keyword>
<dbReference type="Pfam" id="PF02458">
    <property type="entry name" value="Transferase"/>
    <property type="match status" value="1"/>
</dbReference>
<organism evidence="6 7">
    <name type="scientific">Aureobasidium melanogenum</name>
    <name type="common">Aureobasidium pullulans var. melanogenum</name>
    <dbReference type="NCBI Taxonomy" id="46634"/>
    <lineage>
        <taxon>Eukaryota</taxon>
        <taxon>Fungi</taxon>
        <taxon>Dikarya</taxon>
        <taxon>Ascomycota</taxon>
        <taxon>Pezizomycotina</taxon>
        <taxon>Dothideomycetes</taxon>
        <taxon>Dothideomycetidae</taxon>
        <taxon>Dothideales</taxon>
        <taxon>Saccotheciaceae</taxon>
        <taxon>Aureobasidium</taxon>
    </lineage>
</organism>
<keyword evidence="5" id="KW-0175">Coiled coil</keyword>
<accession>A0A9P8G250</accession>
<comment type="pathway">
    <text evidence="1">Secondary metabolite biosynthesis.</text>
</comment>
<keyword evidence="4" id="KW-0012">Acyltransferase</keyword>
<comment type="similarity">
    <text evidence="2">Belongs to the plant acyltransferase family.</text>
</comment>
<evidence type="ECO:0000256" key="3">
    <source>
        <dbReference type="ARBA" id="ARBA00022679"/>
    </source>
</evidence>
<evidence type="ECO:0000313" key="7">
    <source>
        <dbReference type="Proteomes" id="UP000729357"/>
    </source>
</evidence>
<dbReference type="AlphaFoldDB" id="A0A9P8G250"/>
<reference evidence="6" key="1">
    <citation type="journal article" date="2021" name="J Fungi (Basel)">
        <title>Virulence traits and population genomics of the black yeast Aureobasidium melanogenum.</title>
        <authorList>
            <person name="Cernosa A."/>
            <person name="Sun X."/>
            <person name="Gostincar C."/>
            <person name="Fang C."/>
            <person name="Gunde-Cimerman N."/>
            <person name="Song Z."/>
        </authorList>
    </citation>
    <scope>NUCLEOTIDE SEQUENCE</scope>
    <source>
        <strain evidence="6">EXF-9298</strain>
    </source>
</reference>
<protein>
    <submittedName>
        <fullName evidence="6">Uncharacterized protein</fullName>
    </submittedName>
</protein>
<dbReference type="GO" id="GO:0016746">
    <property type="term" value="F:acyltransferase activity"/>
    <property type="evidence" value="ECO:0007669"/>
    <property type="project" value="UniProtKB-KW"/>
</dbReference>
<evidence type="ECO:0000256" key="2">
    <source>
        <dbReference type="ARBA" id="ARBA00009861"/>
    </source>
</evidence>
<dbReference type="InterPro" id="IPR051283">
    <property type="entry name" value="Sec_Metabolite_Acyltrans"/>
</dbReference>
<dbReference type="EMBL" id="JAHFXS010000079">
    <property type="protein sequence ID" value="KAG9989487.1"/>
    <property type="molecule type" value="Genomic_DNA"/>
</dbReference>
<dbReference type="Gene3D" id="3.30.559.10">
    <property type="entry name" value="Chloramphenicol acetyltransferase-like domain"/>
    <property type="match status" value="2"/>
</dbReference>